<name>G0A6M5_METMM</name>
<sequence length="283" mass="29269">MKINKVSGLLLVGVMGVLTPLSAVKAASIAVNYAGSSIFNGLQVGYESGQIAPNPASSSSLRGVGIGGDSLTTIDTGYLFSSTGVFNAWCVDIYHWMSAGASTYNVETGNDLAGLLTGLRPGAVDGAQRVDDLIGLANEVYSTLTTRIDNAAFQLAVWAITYGTADANGRYQVNATDPGFRVDTNTAVSQYVALANDWLANLDTAVFTGNYALTYLSDAGATRRTQNLVVFTPVISSAGISSVTVPEPGSLTLVLFGFALLAATSAFGYGPGGKIPVRVRISA</sequence>
<accession>G0A6M5</accession>
<dbReference type="RefSeq" id="WP_013817593.1">
    <property type="nucleotide sequence ID" value="NC_015572.1"/>
</dbReference>
<reference key="2">
    <citation type="submission" date="2011-05" db="EMBL/GenBank/DDBJ databases">
        <title>Complete genome sequence of the aerobic marine methanotroph Methylomonas methanica MC09.</title>
        <authorList>
            <person name="Boden R."/>
            <person name="Cunliffe M."/>
            <person name="Scanlan J."/>
            <person name="Moussard H."/>
            <person name="Kits K.D."/>
            <person name="Klotz M."/>
            <person name="Jetten M."/>
            <person name="Vuilleumier S."/>
            <person name="Han J."/>
            <person name="Peters L."/>
            <person name="Mikhailova N."/>
            <person name="Teshima H."/>
            <person name="Tapia R."/>
            <person name="Kyrpides N."/>
            <person name="Ivanova N."/>
            <person name="Pagani I."/>
            <person name="Cheng J.-F."/>
            <person name="Goodwin L."/>
            <person name="Han C."/>
            <person name="Hauser L."/>
            <person name="Land M."/>
            <person name="Lapidus A."/>
            <person name="Lucas S."/>
            <person name="Pitluck S."/>
            <person name="Woyke T."/>
            <person name="Stein L.Y."/>
            <person name="Murrell C."/>
        </authorList>
    </citation>
    <scope>NUCLEOTIDE SEQUENCE</scope>
    <source>
        <strain>MC09</strain>
    </source>
</reference>
<organism evidence="2 3">
    <name type="scientific">Methylomonas methanica (strain DSM 25384 / MC09)</name>
    <dbReference type="NCBI Taxonomy" id="857087"/>
    <lineage>
        <taxon>Bacteria</taxon>
        <taxon>Pseudomonadati</taxon>
        <taxon>Pseudomonadota</taxon>
        <taxon>Gammaproteobacteria</taxon>
        <taxon>Methylococcales</taxon>
        <taxon>Methylococcaceae</taxon>
        <taxon>Methylomonas</taxon>
    </lineage>
</organism>
<feature type="signal peptide" evidence="1">
    <location>
        <begin position="1"/>
        <end position="26"/>
    </location>
</feature>
<dbReference type="EMBL" id="CP002738">
    <property type="protein sequence ID" value="AEF99326.1"/>
    <property type="molecule type" value="Genomic_DNA"/>
</dbReference>
<reference evidence="2 3" key="1">
    <citation type="journal article" date="2011" name="J. Bacteriol.">
        <title>Complete Genome Sequence of the Aerobic Marine Methanotroph Methylomonas methanica MC09.</title>
        <authorList>
            <person name="Boden R."/>
            <person name="Cunliffe M."/>
            <person name="Scanlan J."/>
            <person name="Moussard H."/>
            <person name="Kits K.D."/>
            <person name="Klotz M.G."/>
            <person name="Jetten M.S."/>
            <person name="Vuilleumier S."/>
            <person name="Han J."/>
            <person name="Peters L."/>
            <person name="Mikhailova N."/>
            <person name="Teshima H."/>
            <person name="Tapia R."/>
            <person name="Kyrpides N."/>
            <person name="Ivanova N."/>
            <person name="Pagani I."/>
            <person name="Cheng J.F."/>
            <person name="Goodwin L."/>
            <person name="Han C."/>
            <person name="Hauser L."/>
            <person name="Land M.L."/>
            <person name="Lapidus A."/>
            <person name="Lucas S."/>
            <person name="Pitluck S."/>
            <person name="Woyke T."/>
            <person name="Stein L."/>
            <person name="Murrell J.C."/>
        </authorList>
    </citation>
    <scope>NUCLEOTIDE SEQUENCE [LARGE SCALE GENOMIC DNA]</scope>
    <source>
        <strain evidence="2 3">MC09</strain>
    </source>
</reference>
<evidence type="ECO:0008006" key="4">
    <source>
        <dbReference type="Google" id="ProtNLM"/>
    </source>
</evidence>
<feature type="chain" id="PRO_5003396919" description="PEP-CTERM protein-sorting domain-containing protein" evidence="1">
    <location>
        <begin position="27"/>
        <end position="283"/>
    </location>
</feature>
<proteinExistence type="predicted"/>
<reference evidence="3" key="3">
    <citation type="submission" date="2011-05" db="EMBL/GenBank/DDBJ databases">
        <title>Complete sequence of Methylomonas methanica MC09.</title>
        <authorList>
            <consortium name="US DOE Joint Genome Institute"/>
            <person name="Lucas S."/>
            <person name="Han J."/>
            <person name="Lapidus A."/>
            <person name="Cheng J.-F."/>
            <person name="Goodwin L."/>
            <person name="Pitluck S."/>
            <person name="Peters L."/>
            <person name="Mikhailova N."/>
            <person name="Teshima H."/>
            <person name="Han C."/>
            <person name="Tapia R."/>
            <person name="Land M."/>
            <person name="Hauser L."/>
            <person name="Kyrpides N."/>
            <person name="Ivanova N."/>
            <person name="Pagani I."/>
            <person name="Stein L."/>
            <person name="Woyke T."/>
        </authorList>
    </citation>
    <scope>NUCLEOTIDE SEQUENCE [LARGE SCALE GENOMIC DNA]</scope>
    <source>
        <strain evidence="3">MC09</strain>
    </source>
</reference>
<evidence type="ECO:0000256" key="1">
    <source>
        <dbReference type="SAM" id="SignalP"/>
    </source>
</evidence>
<dbReference type="KEGG" id="mmt:Metme_0888"/>
<protein>
    <recommendedName>
        <fullName evidence="4">PEP-CTERM protein-sorting domain-containing protein</fullName>
    </recommendedName>
</protein>
<dbReference type="HOGENOM" id="CLU_982841_0_0_6"/>
<dbReference type="AlphaFoldDB" id="G0A6M5"/>
<dbReference type="Proteomes" id="UP000008888">
    <property type="component" value="Chromosome"/>
</dbReference>
<keyword evidence="3" id="KW-1185">Reference proteome</keyword>
<dbReference type="STRING" id="857087.Metme_0888"/>
<evidence type="ECO:0000313" key="2">
    <source>
        <dbReference type="EMBL" id="AEF99326.1"/>
    </source>
</evidence>
<evidence type="ECO:0000313" key="3">
    <source>
        <dbReference type="Proteomes" id="UP000008888"/>
    </source>
</evidence>
<dbReference type="OrthoDB" id="274498at2"/>
<gene>
    <name evidence="2" type="ordered locus">Metme_0888</name>
</gene>
<keyword evidence="1" id="KW-0732">Signal</keyword>